<reference evidence="1" key="2">
    <citation type="submission" date="2020-07" db="EMBL/GenBank/DDBJ databases">
        <authorList>
            <person name="Vera ALvarez R."/>
            <person name="Arias-Moreno D.M."/>
            <person name="Jimenez-Jacinto V."/>
            <person name="Jimenez-Bremont J.F."/>
            <person name="Swaminathan K."/>
            <person name="Moose S.P."/>
            <person name="Guerrero-Gonzalez M.L."/>
            <person name="Marino-Ramirez L."/>
            <person name="Landsman D."/>
            <person name="Rodriguez-Kessler M."/>
            <person name="Delgado-Sanchez P."/>
        </authorList>
    </citation>
    <scope>NUCLEOTIDE SEQUENCE</scope>
    <source>
        <tissue evidence="1">Cladode</tissue>
    </source>
</reference>
<evidence type="ECO:0000313" key="1">
    <source>
        <dbReference type="EMBL" id="MBA4677795.1"/>
    </source>
</evidence>
<reference evidence="1" key="1">
    <citation type="journal article" date="2013" name="J. Plant Res.">
        <title>Effect of fungi and light on seed germination of three Opuntia species from semiarid lands of central Mexico.</title>
        <authorList>
            <person name="Delgado-Sanchez P."/>
            <person name="Jimenez-Bremont J.F."/>
            <person name="Guerrero-Gonzalez Mde L."/>
            <person name="Flores J."/>
        </authorList>
    </citation>
    <scope>NUCLEOTIDE SEQUENCE</scope>
    <source>
        <tissue evidence="1">Cladode</tissue>
    </source>
</reference>
<dbReference type="AlphaFoldDB" id="A0A7C9AZS4"/>
<sequence>MPPCMYGCRVFTRPSSISGKLVSCSTLVTETPAFSKALAVPPVETIVYPKLCNPLPRRAKSVLSDSEINARLAPEPETIEEDSNCDVEIDSDTAMALNWLDLDFNDNN</sequence>
<protein>
    <submittedName>
        <fullName evidence="1">Uncharacterized protein</fullName>
    </submittedName>
</protein>
<organism evidence="1">
    <name type="scientific">Opuntia streptacantha</name>
    <name type="common">Prickly pear cactus</name>
    <name type="synonym">Opuntia cardona</name>
    <dbReference type="NCBI Taxonomy" id="393608"/>
    <lineage>
        <taxon>Eukaryota</taxon>
        <taxon>Viridiplantae</taxon>
        <taxon>Streptophyta</taxon>
        <taxon>Embryophyta</taxon>
        <taxon>Tracheophyta</taxon>
        <taxon>Spermatophyta</taxon>
        <taxon>Magnoliopsida</taxon>
        <taxon>eudicotyledons</taxon>
        <taxon>Gunneridae</taxon>
        <taxon>Pentapetalae</taxon>
        <taxon>Caryophyllales</taxon>
        <taxon>Cactineae</taxon>
        <taxon>Cactaceae</taxon>
        <taxon>Opuntioideae</taxon>
        <taxon>Opuntia</taxon>
    </lineage>
</organism>
<name>A0A7C9AZS4_OPUST</name>
<accession>A0A7C9AZS4</accession>
<dbReference type="EMBL" id="GISG01276611">
    <property type="protein sequence ID" value="MBA4677795.1"/>
    <property type="molecule type" value="Transcribed_RNA"/>
</dbReference>
<proteinExistence type="predicted"/>